<keyword evidence="2" id="KW-1185">Reference proteome</keyword>
<reference evidence="1 2" key="1">
    <citation type="submission" date="2022-11" db="EMBL/GenBank/DDBJ databases">
        <title>Minimal conservation of predation-associated metabolite biosynthetic gene clusters underscores biosynthetic potential of Myxococcota including descriptions for ten novel species: Archangium lansinium sp. nov., Myxococcus landrumus sp. nov., Nannocystis bai.</title>
        <authorList>
            <person name="Ahearne A."/>
            <person name="Stevens C."/>
            <person name="Dowd S."/>
        </authorList>
    </citation>
    <scope>NUCLEOTIDE SEQUENCE [LARGE SCALE GENOMIC DNA]</scope>
    <source>
        <strain evidence="1 2">NCELM</strain>
    </source>
</reference>
<organism evidence="1 2">
    <name type="scientific">Nannocystis radixulma</name>
    <dbReference type="NCBI Taxonomy" id="2995305"/>
    <lineage>
        <taxon>Bacteria</taxon>
        <taxon>Pseudomonadati</taxon>
        <taxon>Myxococcota</taxon>
        <taxon>Polyangia</taxon>
        <taxon>Nannocystales</taxon>
        <taxon>Nannocystaceae</taxon>
        <taxon>Nannocystis</taxon>
    </lineage>
</organism>
<dbReference type="SUPFAM" id="SSF103515">
    <property type="entry name" value="Autotransporter"/>
    <property type="match status" value="1"/>
</dbReference>
<dbReference type="EMBL" id="JAQNDN010000001">
    <property type="protein sequence ID" value="MDC0667239.1"/>
    <property type="molecule type" value="Genomic_DNA"/>
</dbReference>
<dbReference type="RefSeq" id="WP_271995193.1">
    <property type="nucleotide sequence ID" value="NZ_JAQNDN010000001.1"/>
</dbReference>
<protein>
    <recommendedName>
        <fullName evidence="3">Outer membrane protein beta-barrel domain-containing protein</fullName>
    </recommendedName>
</protein>
<proteinExistence type="predicted"/>
<comment type="caution">
    <text evidence="1">The sequence shown here is derived from an EMBL/GenBank/DDBJ whole genome shotgun (WGS) entry which is preliminary data.</text>
</comment>
<evidence type="ECO:0008006" key="3">
    <source>
        <dbReference type="Google" id="ProtNLM"/>
    </source>
</evidence>
<evidence type="ECO:0000313" key="2">
    <source>
        <dbReference type="Proteomes" id="UP001217838"/>
    </source>
</evidence>
<evidence type="ECO:0000313" key="1">
    <source>
        <dbReference type="EMBL" id="MDC0667239.1"/>
    </source>
</evidence>
<dbReference type="Proteomes" id="UP001217838">
    <property type="component" value="Unassembled WGS sequence"/>
</dbReference>
<accession>A0ABT5AZH5</accession>
<gene>
    <name evidence="1" type="ORF">POL58_05800</name>
</gene>
<sequence>MIGAIVWALLVSGSQLPGSTTSSGAERAIRRVRFAEAAVFDMVGGGSRAGTWAGQVYGGYPWLGARGQVGVGPRGLAVGVDLEMARFRRFRPAAVLALRWVDRKRLRLTGELLLGYLVQVGELARKGANAELRIRLAFPTGRVAPYVMLGTSHTLLADRTTTITAAGETRDLSFRHEWMPRATVGLAVALTRAIGLELGVDLAWYDAPTRTPSIPGFHLGLAFGGGQR</sequence>
<name>A0ABT5AZH5_9BACT</name>
<dbReference type="InterPro" id="IPR036709">
    <property type="entry name" value="Autotransporte_beta_dom_sf"/>
</dbReference>
<dbReference type="Gene3D" id="2.40.160.20">
    <property type="match status" value="1"/>
</dbReference>